<dbReference type="PANTHER" id="PTHR13887:SF41">
    <property type="entry name" value="THIOREDOXIN SUPERFAMILY PROTEIN"/>
    <property type="match status" value="1"/>
</dbReference>
<reference evidence="3 4" key="1">
    <citation type="submission" date="2024-10" db="EMBL/GenBank/DDBJ databases">
        <title>The Natural Products Discovery Center: Release of the First 8490 Sequenced Strains for Exploring Actinobacteria Biosynthetic Diversity.</title>
        <authorList>
            <person name="Kalkreuter E."/>
            <person name="Kautsar S.A."/>
            <person name="Yang D."/>
            <person name="Bader C.D."/>
            <person name="Teijaro C.N."/>
            <person name="Fluegel L."/>
            <person name="Davis C.M."/>
            <person name="Simpson J.R."/>
            <person name="Lauterbach L."/>
            <person name="Steele A.D."/>
            <person name="Gui C."/>
            <person name="Meng S."/>
            <person name="Li G."/>
            <person name="Viehrig K."/>
            <person name="Ye F."/>
            <person name="Su P."/>
            <person name="Kiefer A.F."/>
            <person name="Nichols A."/>
            <person name="Cepeda A.J."/>
            <person name="Yan W."/>
            <person name="Fan B."/>
            <person name="Jiang Y."/>
            <person name="Adhikari A."/>
            <person name="Zheng C.-J."/>
            <person name="Schuster L."/>
            <person name="Cowan T.M."/>
            <person name="Smanski M.J."/>
            <person name="Chevrette M.G."/>
            <person name="De Carvalho L.P.S."/>
            <person name="Shen B."/>
        </authorList>
    </citation>
    <scope>NUCLEOTIDE SEQUENCE [LARGE SCALE GENOMIC DNA]</scope>
    <source>
        <strain evidence="3 4">NPDC020295</strain>
    </source>
</reference>
<dbReference type="RefSeq" id="WP_079082717.1">
    <property type="nucleotide sequence ID" value="NZ_JBEXLW010000081.1"/>
</dbReference>
<dbReference type="SUPFAM" id="SSF52833">
    <property type="entry name" value="Thioredoxin-like"/>
    <property type="match status" value="1"/>
</dbReference>
<dbReference type="Pfam" id="PF01323">
    <property type="entry name" value="DSBA"/>
    <property type="match status" value="1"/>
</dbReference>
<sequence length="235" mass="26035">MTTTRQNADPTSTSASSTGPGPIRVDVWSDIACPWCYIGKRKFESAVAETGIPVEIEYHAFELAPDLPEEFEGSERDYLEIRGYSDDEVEPLLARIVGAAKTVGLDFDYAVLRHTNMLKGHQLIHWAKTEGRQLDMVERILAAHFEQGRHVGRDQDLADLAAEIGLDREKALAALEGGRYVDEVQADEARARQLGIQSVPYYVFENAYGVPGAQDAATFAGILRQLAEEKREAAR</sequence>
<evidence type="ECO:0000313" key="3">
    <source>
        <dbReference type="EMBL" id="MFI2162784.1"/>
    </source>
</evidence>
<comment type="caution">
    <text evidence="3">The sequence shown here is derived from an EMBL/GenBank/DDBJ whole genome shotgun (WGS) entry which is preliminary data.</text>
</comment>
<feature type="compositionally biased region" description="Low complexity" evidence="1">
    <location>
        <begin position="10"/>
        <end position="21"/>
    </location>
</feature>
<protein>
    <submittedName>
        <fullName evidence="3">DsbA family protein</fullName>
    </submittedName>
</protein>
<proteinExistence type="predicted"/>
<keyword evidence="4" id="KW-1185">Reference proteome</keyword>
<gene>
    <name evidence="3" type="ORF">ACH49L_45520</name>
</gene>
<organism evidence="3 4">
    <name type="scientific">Streptomyces olivaceoviridis</name>
    <name type="common">Streptomyces corchorusii</name>
    <dbReference type="NCBI Taxonomy" id="1921"/>
    <lineage>
        <taxon>Bacteria</taxon>
        <taxon>Bacillati</taxon>
        <taxon>Actinomycetota</taxon>
        <taxon>Actinomycetes</taxon>
        <taxon>Kitasatosporales</taxon>
        <taxon>Streptomycetaceae</taxon>
        <taxon>Streptomyces</taxon>
    </lineage>
</organism>
<dbReference type="CDD" id="cd03024">
    <property type="entry name" value="DsbA_FrnE"/>
    <property type="match status" value="1"/>
</dbReference>
<dbReference type="Gene3D" id="3.40.30.10">
    <property type="entry name" value="Glutaredoxin"/>
    <property type="match status" value="1"/>
</dbReference>
<dbReference type="PANTHER" id="PTHR13887">
    <property type="entry name" value="GLUTATHIONE S-TRANSFERASE KAPPA"/>
    <property type="match status" value="1"/>
</dbReference>
<feature type="domain" description="DSBA-like thioredoxin" evidence="2">
    <location>
        <begin position="24"/>
        <end position="223"/>
    </location>
</feature>
<feature type="region of interest" description="Disordered" evidence="1">
    <location>
        <begin position="1"/>
        <end position="21"/>
    </location>
</feature>
<name>A0ABW7VPJ6_STROI</name>
<evidence type="ECO:0000313" key="4">
    <source>
        <dbReference type="Proteomes" id="UP001611397"/>
    </source>
</evidence>
<dbReference type="InterPro" id="IPR036249">
    <property type="entry name" value="Thioredoxin-like_sf"/>
</dbReference>
<dbReference type="EMBL" id="JBIRWM010000046">
    <property type="protein sequence ID" value="MFI2162784.1"/>
    <property type="molecule type" value="Genomic_DNA"/>
</dbReference>
<dbReference type="Proteomes" id="UP001611397">
    <property type="component" value="Unassembled WGS sequence"/>
</dbReference>
<evidence type="ECO:0000259" key="2">
    <source>
        <dbReference type="Pfam" id="PF01323"/>
    </source>
</evidence>
<evidence type="ECO:0000256" key="1">
    <source>
        <dbReference type="SAM" id="MobiDB-lite"/>
    </source>
</evidence>
<dbReference type="InterPro" id="IPR001853">
    <property type="entry name" value="DSBA-like_thioredoxin_dom"/>
</dbReference>
<accession>A0ABW7VPJ6</accession>